<evidence type="ECO:0000259" key="5">
    <source>
        <dbReference type="Pfam" id="PF00884"/>
    </source>
</evidence>
<dbReference type="RefSeq" id="WP_237855450.1">
    <property type="nucleotide sequence ID" value="NZ_JAKLWS010000025.1"/>
</dbReference>
<dbReference type="Gene3D" id="3.30.1120.10">
    <property type="match status" value="1"/>
</dbReference>
<organism evidence="6 7">
    <name type="scientific">Rhodohalobacter sulfatireducens</name>
    <dbReference type="NCBI Taxonomy" id="2911366"/>
    <lineage>
        <taxon>Bacteria</taxon>
        <taxon>Pseudomonadati</taxon>
        <taxon>Balneolota</taxon>
        <taxon>Balneolia</taxon>
        <taxon>Balneolales</taxon>
        <taxon>Balneolaceae</taxon>
        <taxon>Rhodohalobacter</taxon>
    </lineage>
</organism>
<evidence type="ECO:0000256" key="4">
    <source>
        <dbReference type="ARBA" id="ARBA00022837"/>
    </source>
</evidence>
<comment type="similarity">
    <text evidence="1">Belongs to the sulfatase family.</text>
</comment>
<dbReference type="InterPro" id="IPR017850">
    <property type="entry name" value="Alkaline_phosphatase_core_sf"/>
</dbReference>
<gene>
    <name evidence="6" type="ORF">L6773_16060</name>
</gene>
<protein>
    <submittedName>
        <fullName evidence="6">Sulfatase-like hydrolase/transferase</fullName>
    </submittedName>
</protein>
<keyword evidence="3" id="KW-0378">Hydrolase</keyword>
<reference evidence="6" key="1">
    <citation type="submission" date="2022-01" db="EMBL/GenBank/DDBJ databases">
        <authorList>
            <person name="Wang Y."/>
        </authorList>
    </citation>
    <scope>NUCLEOTIDE SEQUENCE</scope>
    <source>
        <strain evidence="6">WB101</strain>
    </source>
</reference>
<dbReference type="EMBL" id="JAKLWS010000025">
    <property type="protein sequence ID" value="MCG2590093.1"/>
    <property type="molecule type" value="Genomic_DNA"/>
</dbReference>
<keyword evidence="4" id="KW-0106">Calcium</keyword>
<dbReference type="Gene3D" id="3.40.720.10">
    <property type="entry name" value="Alkaline Phosphatase, subunit A"/>
    <property type="match status" value="1"/>
</dbReference>
<comment type="caution">
    <text evidence="6">The sequence shown here is derived from an EMBL/GenBank/DDBJ whole genome shotgun (WGS) entry which is preliminary data.</text>
</comment>
<evidence type="ECO:0000256" key="1">
    <source>
        <dbReference type="ARBA" id="ARBA00008779"/>
    </source>
</evidence>
<accession>A0ABS9KGW2</accession>
<dbReference type="PROSITE" id="PS00523">
    <property type="entry name" value="SULFATASE_1"/>
    <property type="match status" value="1"/>
</dbReference>
<keyword evidence="7" id="KW-1185">Reference proteome</keyword>
<evidence type="ECO:0000256" key="3">
    <source>
        <dbReference type="ARBA" id="ARBA00022801"/>
    </source>
</evidence>
<dbReference type="InterPro" id="IPR024607">
    <property type="entry name" value="Sulfatase_CS"/>
</dbReference>
<feature type="domain" description="Sulfatase N-terminal" evidence="5">
    <location>
        <begin position="33"/>
        <end position="364"/>
    </location>
</feature>
<keyword evidence="2" id="KW-0479">Metal-binding</keyword>
<dbReference type="Proteomes" id="UP001165366">
    <property type="component" value="Unassembled WGS sequence"/>
</dbReference>
<evidence type="ECO:0000256" key="2">
    <source>
        <dbReference type="ARBA" id="ARBA00022723"/>
    </source>
</evidence>
<name>A0ABS9KGW2_9BACT</name>
<dbReference type="Pfam" id="PF00884">
    <property type="entry name" value="Sulfatase"/>
    <property type="match status" value="1"/>
</dbReference>
<reference evidence="6" key="2">
    <citation type="submission" date="2024-05" db="EMBL/GenBank/DDBJ databases">
        <title>Rhodohalobacter halophilus gen. nov., sp. nov., a moderately halophilic member of the family Balneolaceae.</title>
        <authorList>
            <person name="Xia J."/>
        </authorList>
    </citation>
    <scope>NUCLEOTIDE SEQUENCE</scope>
    <source>
        <strain evidence="6">WB101</strain>
    </source>
</reference>
<evidence type="ECO:0000313" key="6">
    <source>
        <dbReference type="EMBL" id="MCG2590093.1"/>
    </source>
</evidence>
<dbReference type="InterPro" id="IPR000917">
    <property type="entry name" value="Sulfatase_N"/>
</dbReference>
<dbReference type="InterPro" id="IPR050738">
    <property type="entry name" value="Sulfatase"/>
</dbReference>
<evidence type="ECO:0000313" key="7">
    <source>
        <dbReference type="Proteomes" id="UP001165366"/>
    </source>
</evidence>
<dbReference type="SUPFAM" id="SSF53649">
    <property type="entry name" value="Alkaline phosphatase-like"/>
    <property type="match status" value="1"/>
</dbReference>
<dbReference type="PANTHER" id="PTHR42693:SF33">
    <property type="entry name" value="ARYLSULFATASE"/>
    <property type="match status" value="1"/>
</dbReference>
<proteinExistence type="inferred from homology"/>
<sequence length="471" mass="54266">MKFIKTISLASIVFLFSLGYCFGQQGERQAEQPNIIFMFIDDMGYADLSSYGNREMETPNIDRLADEGIKFTNGYVAYPICSPARVSVMTGQFPAKWNIHSFLASRERNQRRGIANYLDPKAPSIARAMQEAGYATAHFGKWHMGGGRDVDDAPIPTEYGFDQSLVSFEGLGDRLLRNDGHDLSEANAKLGQGQIQWVEKWKRSGIYADSTISFIERHKNQPFYIHFWPGDVHDPFIPNPEWLDRFSEFDNHHYKRDFYATLWNLDNQVGRILDKLDELGLAENTLVILMSDNGPTDWPYYYEEFYWPPGSVDPFRGRKWGLYEGGIRVPFLARWPAKIPEGKVDSTTMINSMDLFPTLANFSGISSSDMKFDGLDMSSALLGNPKQRGEPMFWEYGREDFYLFPANPRFRSPNLAVRHGDWKLLVNDDGTEPELYNLKRDHAETMNVKDEYPDITERLLEEVLEWRRSIP</sequence>
<dbReference type="PANTHER" id="PTHR42693">
    <property type="entry name" value="ARYLSULFATASE FAMILY MEMBER"/>
    <property type="match status" value="1"/>
</dbReference>